<name>A0A699UJ90_TANCI</name>
<feature type="compositionally biased region" description="Low complexity" evidence="1">
    <location>
        <begin position="16"/>
        <end position="38"/>
    </location>
</feature>
<proteinExistence type="predicted"/>
<protein>
    <submittedName>
        <fullName evidence="2">Uncharacterized protein</fullName>
    </submittedName>
</protein>
<evidence type="ECO:0000256" key="1">
    <source>
        <dbReference type="SAM" id="MobiDB-lite"/>
    </source>
</evidence>
<reference evidence="2" key="1">
    <citation type="journal article" date="2019" name="Sci. Rep.">
        <title>Draft genome of Tanacetum cinerariifolium, the natural source of mosquito coil.</title>
        <authorList>
            <person name="Yamashiro T."/>
            <person name="Shiraishi A."/>
            <person name="Satake H."/>
            <person name="Nakayama K."/>
        </authorList>
    </citation>
    <scope>NUCLEOTIDE SEQUENCE</scope>
</reference>
<dbReference type="AlphaFoldDB" id="A0A699UJ90"/>
<sequence>MFDSQEIPPPKDTETPLNSPILISPSSSVGSSSPVRSTTPPPDY</sequence>
<feature type="non-terminal residue" evidence="2">
    <location>
        <position position="44"/>
    </location>
</feature>
<dbReference type="EMBL" id="BKCJ011329357">
    <property type="protein sequence ID" value="GFD21386.1"/>
    <property type="molecule type" value="Genomic_DNA"/>
</dbReference>
<comment type="caution">
    <text evidence="2">The sequence shown here is derived from an EMBL/GenBank/DDBJ whole genome shotgun (WGS) entry which is preliminary data.</text>
</comment>
<gene>
    <name evidence="2" type="ORF">Tci_893355</name>
</gene>
<accession>A0A699UJ90</accession>
<evidence type="ECO:0000313" key="2">
    <source>
        <dbReference type="EMBL" id="GFD21386.1"/>
    </source>
</evidence>
<organism evidence="2">
    <name type="scientific">Tanacetum cinerariifolium</name>
    <name type="common">Dalmatian daisy</name>
    <name type="synonym">Chrysanthemum cinerariifolium</name>
    <dbReference type="NCBI Taxonomy" id="118510"/>
    <lineage>
        <taxon>Eukaryota</taxon>
        <taxon>Viridiplantae</taxon>
        <taxon>Streptophyta</taxon>
        <taxon>Embryophyta</taxon>
        <taxon>Tracheophyta</taxon>
        <taxon>Spermatophyta</taxon>
        <taxon>Magnoliopsida</taxon>
        <taxon>eudicotyledons</taxon>
        <taxon>Gunneridae</taxon>
        <taxon>Pentapetalae</taxon>
        <taxon>asterids</taxon>
        <taxon>campanulids</taxon>
        <taxon>Asterales</taxon>
        <taxon>Asteraceae</taxon>
        <taxon>Asteroideae</taxon>
        <taxon>Anthemideae</taxon>
        <taxon>Anthemidinae</taxon>
        <taxon>Tanacetum</taxon>
    </lineage>
</organism>
<feature type="region of interest" description="Disordered" evidence="1">
    <location>
        <begin position="1"/>
        <end position="44"/>
    </location>
</feature>